<keyword evidence="2" id="KW-0802">TPR repeat</keyword>
<dbReference type="PANTHER" id="PTHR21405:SF0">
    <property type="entry name" value="TETRATRICOPEPTIDE REPEAT PROTEIN 36"/>
    <property type="match status" value="1"/>
</dbReference>
<dbReference type="PROSITE" id="PS50005">
    <property type="entry name" value="TPR"/>
    <property type="match status" value="2"/>
</dbReference>
<organism evidence="3 4">
    <name type="scientific">Artemia franciscana</name>
    <name type="common">Brine shrimp</name>
    <name type="synonym">Artemia sanfranciscana</name>
    <dbReference type="NCBI Taxonomy" id="6661"/>
    <lineage>
        <taxon>Eukaryota</taxon>
        <taxon>Metazoa</taxon>
        <taxon>Ecdysozoa</taxon>
        <taxon>Arthropoda</taxon>
        <taxon>Crustacea</taxon>
        <taxon>Branchiopoda</taxon>
        <taxon>Anostraca</taxon>
        <taxon>Artemiidae</taxon>
        <taxon>Artemia</taxon>
    </lineage>
</organism>
<dbReference type="InterPro" id="IPR038906">
    <property type="entry name" value="TTC36"/>
</dbReference>
<feature type="repeat" description="TPR" evidence="2">
    <location>
        <begin position="43"/>
        <end position="76"/>
    </location>
</feature>
<evidence type="ECO:0000313" key="4">
    <source>
        <dbReference type="Proteomes" id="UP001187531"/>
    </source>
</evidence>
<dbReference type="InterPro" id="IPR019734">
    <property type="entry name" value="TPR_rpt"/>
</dbReference>
<dbReference type="InterPro" id="IPR011990">
    <property type="entry name" value="TPR-like_helical_dom_sf"/>
</dbReference>
<comment type="caution">
    <text evidence="3">The sequence shown here is derived from an EMBL/GenBank/DDBJ whole genome shotgun (WGS) entry which is preliminary data.</text>
</comment>
<dbReference type="GO" id="GO:0006570">
    <property type="term" value="P:tyrosine metabolic process"/>
    <property type="evidence" value="ECO:0007669"/>
    <property type="project" value="TreeGrafter"/>
</dbReference>
<accession>A0AA88HIU4</accession>
<name>A0AA88HIU4_ARTSF</name>
<sequence>MASEHDKKILNAIFNPLLPIGEDISGGTINKIELPITDEEKEAAAIEVEGVNSAEVGNLEEALNLFDRAAKVSPNRASIYNNRAQVKRLLNDTKGALEDLNIAIELSGKHGNVYERALCQRGMIYRFEGKKDDALEDFKEAAQLGNSFAKTMVAQMNPYAAMCNKMLHDMFTKLKNGETDDAVNQ</sequence>
<dbReference type="AlphaFoldDB" id="A0AA88HIU4"/>
<dbReference type="SUPFAM" id="SSF48452">
    <property type="entry name" value="TPR-like"/>
    <property type="match status" value="1"/>
</dbReference>
<proteinExistence type="inferred from homology"/>
<feature type="repeat" description="TPR" evidence="2">
    <location>
        <begin position="115"/>
        <end position="148"/>
    </location>
</feature>
<evidence type="ECO:0000256" key="1">
    <source>
        <dbReference type="ARBA" id="ARBA00006995"/>
    </source>
</evidence>
<keyword evidence="4" id="KW-1185">Reference proteome</keyword>
<dbReference type="EMBL" id="JAVRJZ010000017">
    <property type="protein sequence ID" value="KAK2710030.1"/>
    <property type="molecule type" value="Genomic_DNA"/>
</dbReference>
<gene>
    <name evidence="3" type="ORF">QYM36_013637</name>
</gene>
<evidence type="ECO:0000256" key="2">
    <source>
        <dbReference type="PROSITE-ProRule" id="PRU00339"/>
    </source>
</evidence>
<evidence type="ECO:0008006" key="5">
    <source>
        <dbReference type="Google" id="ProtNLM"/>
    </source>
</evidence>
<dbReference type="Gene3D" id="1.25.40.10">
    <property type="entry name" value="Tetratricopeptide repeat domain"/>
    <property type="match status" value="1"/>
</dbReference>
<dbReference type="SMART" id="SM00028">
    <property type="entry name" value="TPR"/>
    <property type="match status" value="3"/>
</dbReference>
<evidence type="ECO:0000313" key="3">
    <source>
        <dbReference type="EMBL" id="KAK2710030.1"/>
    </source>
</evidence>
<reference evidence="3" key="1">
    <citation type="submission" date="2023-07" db="EMBL/GenBank/DDBJ databases">
        <title>Chromosome-level genome assembly of Artemia franciscana.</title>
        <authorList>
            <person name="Jo E."/>
        </authorList>
    </citation>
    <scope>NUCLEOTIDE SEQUENCE</scope>
    <source>
        <tissue evidence="3">Whole body</tissue>
    </source>
</reference>
<protein>
    <recommendedName>
        <fullName evidence="5">Tetratricopeptide repeat protein 36</fullName>
    </recommendedName>
</protein>
<dbReference type="Pfam" id="PF13181">
    <property type="entry name" value="TPR_8"/>
    <property type="match status" value="1"/>
</dbReference>
<comment type="similarity">
    <text evidence="1">Belongs to the TTC36 family.</text>
</comment>
<dbReference type="PANTHER" id="PTHR21405">
    <property type="entry name" value="CDNA SEQUENCE BC021608"/>
    <property type="match status" value="1"/>
</dbReference>
<dbReference type="Proteomes" id="UP001187531">
    <property type="component" value="Unassembled WGS sequence"/>
</dbReference>